<keyword evidence="5" id="KW-1133">Transmembrane helix</keyword>
<feature type="non-terminal residue" evidence="9">
    <location>
        <position position="1"/>
    </location>
</feature>
<feature type="domain" description="Mechanosensitive ion channel MscS C-terminal" evidence="8">
    <location>
        <begin position="98"/>
        <end position="179"/>
    </location>
</feature>
<dbReference type="Gene3D" id="2.30.30.60">
    <property type="match status" value="1"/>
</dbReference>
<organism evidence="9 10">
    <name type="scientific">Entotheonella factor</name>
    <dbReference type="NCBI Taxonomy" id="1429438"/>
    <lineage>
        <taxon>Bacteria</taxon>
        <taxon>Pseudomonadati</taxon>
        <taxon>Nitrospinota/Tectimicrobiota group</taxon>
        <taxon>Candidatus Tectimicrobiota</taxon>
        <taxon>Candidatus Entotheonellia</taxon>
        <taxon>Candidatus Entotheonellales</taxon>
        <taxon>Candidatus Entotheonellaceae</taxon>
        <taxon>Candidatus Entotheonella</taxon>
    </lineage>
</organism>
<dbReference type="SUPFAM" id="SSF82689">
    <property type="entry name" value="Mechanosensitive channel protein MscS (YggB), C-terminal domain"/>
    <property type="match status" value="1"/>
</dbReference>
<keyword evidence="6" id="KW-0472">Membrane</keyword>
<dbReference type="InterPro" id="IPR049278">
    <property type="entry name" value="MS_channel_C"/>
</dbReference>
<dbReference type="InterPro" id="IPR023408">
    <property type="entry name" value="MscS_beta-dom_sf"/>
</dbReference>
<dbReference type="InterPro" id="IPR006685">
    <property type="entry name" value="MscS_channel_2nd"/>
</dbReference>
<dbReference type="InterPro" id="IPR045275">
    <property type="entry name" value="MscS_archaea/bacteria_type"/>
</dbReference>
<evidence type="ECO:0000313" key="9">
    <source>
        <dbReference type="EMBL" id="ETW99964.1"/>
    </source>
</evidence>
<evidence type="ECO:0000256" key="3">
    <source>
        <dbReference type="ARBA" id="ARBA00022475"/>
    </source>
</evidence>
<dbReference type="Gene3D" id="3.30.70.100">
    <property type="match status" value="1"/>
</dbReference>
<dbReference type="PANTHER" id="PTHR30221">
    <property type="entry name" value="SMALL-CONDUCTANCE MECHANOSENSITIVE CHANNEL"/>
    <property type="match status" value="1"/>
</dbReference>
<dbReference type="SUPFAM" id="SSF50182">
    <property type="entry name" value="Sm-like ribonucleoproteins"/>
    <property type="match status" value="1"/>
</dbReference>
<protein>
    <recommendedName>
        <fullName evidence="11">Mechanosensitive ion channel protein MscS</fullName>
    </recommendedName>
</protein>
<evidence type="ECO:0000256" key="4">
    <source>
        <dbReference type="ARBA" id="ARBA00022692"/>
    </source>
</evidence>
<gene>
    <name evidence="9" type="ORF">ETSY1_12995</name>
</gene>
<dbReference type="InterPro" id="IPR011066">
    <property type="entry name" value="MscS_channel_C_sf"/>
</dbReference>
<dbReference type="GO" id="GO:0005886">
    <property type="term" value="C:plasma membrane"/>
    <property type="evidence" value="ECO:0007669"/>
    <property type="project" value="UniProtKB-SubCell"/>
</dbReference>
<reference evidence="9 10" key="1">
    <citation type="journal article" date="2014" name="Nature">
        <title>An environmental bacterial taxon with a large and distinct metabolic repertoire.</title>
        <authorList>
            <person name="Wilson M.C."/>
            <person name="Mori T."/>
            <person name="Ruckert C."/>
            <person name="Uria A.R."/>
            <person name="Helf M.J."/>
            <person name="Takada K."/>
            <person name="Gernert C."/>
            <person name="Steffens U.A."/>
            <person name="Heycke N."/>
            <person name="Schmitt S."/>
            <person name="Rinke C."/>
            <person name="Helfrich E.J."/>
            <person name="Brachmann A.O."/>
            <person name="Gurgui C."/>
            <person name="Wakimoto T."/>
            <person name="Kracht M."/>
            <person name="Crusemann M."/>
            <person name="Hentschel U."/>
            <person name="Abe I."/>
            <person name="Matsunaga S."/>
            <person name="Kalinowski J."/>
            <person name="Takeyama H."/>
            <person name="Piel J."/>
        </authorList>
    </citation>
    <scope>NUCLEOTIDE SEQUENCE [LARGE SCALE GENOMIC DNA]</scope>
    <source>
        <strain evidence="10">TSY1</strain>
    </source>
</reference>
<name>W4LQ26_ENTF1</name>
<comment type="subcellular location">
    <subcellularLocation>
        <location evidence="1">Cell membrane</location>
        <topology evidence="1">Multi-pass membrane protein</topology>
    </subcellularLocation>
</comment>
<dbReference type="Pfam" id="PF21082">
    <property type="entry name" value="MS_channel_3rd"/>
    <property type="match status" value="1"/>
</dbReference>
<evidence type="ECO:0000259" key="7">
    <source>
        <dbReference type="Pfam" id="PF00924"/>
    </source>
</evidence>
<proteinExistence type="inferred from homology"/>
<dbReference type="Pfam" id="PF00924">
    <property type="entry name" value="MS_channel_2nd"/>
    <property type="match status" value="1"/>
</dbReference>
<keyword evidence="4" id="KW-0812">Transmembrane</keyword>
<dbReference type="GO" id="GO:0008381">
    <property type="term" value="F:mechanosensitive monoatomic ion channel activity"/>
    <property type="evidence" value="ECO:0007669"/>
    <property type="project" value="InterPro"/>
</dbReference>
<sequence>GLNINAIAAMLGGVILGIGLSLREQFSSLATGMILAFRQPFRTGDLVEVAGLLGQAENIGIFDTTLRTPNNETVFIPNAQVWGNTIINYSSQPTVRLDLTIPVNHKSDLNTVRAVLERVVAEDERILEEPKPSIIVKEFTSRAVRFGVRPWVNEADSEPVEFDLNERIKLALDEANIEMSFS</sequence>
<evidence type="ECO:0000256" key="2">
    <source>
        <dbReference type="ARBA" id="ARBA00008017"/>
    </source>
</evidence>
<feature type="domain" description="Mechanosensitive ion channel MscS" evidence="7">
    <location>
        <begin position="26"/>
        <end position="90"/>
    </location>
</feature>
<dbReference type="Proteomes" id="UP000019141">
    <property type="component" value="Unassembled WGS sequence"/>
</dbReference>
<comment type="similarity">
    <text evidence="2">Belongs to the MscS (TC 1.A.23) family.</text>
</comment>
<evidence type="ECO:0000256" key="5">
    <source>
        <dbReference type="ARBA" id="ARBA00022989"/>
    </source>
</evidence>
<evidence type="ECO:0000313" key="10">
    <source>
        <dbReference type="Proteomes" id="UP000019141"/>
    </source>
</evidence>
<keyword evidence="3" id="KW-1003">Cell membrane</keyword>
<evidence type="ECO:0008006" key="11">
    <source>
        <dbReference type="Google" id="ProtNLM"/>
    </source>
</evidence>
<dbReference type="PANTHER" id="PTHR30221:SF1">
    <property type="entry name" value="SMALL-CONDUCTANCE MECHANOSENSITIVE CHANNEL"/>
    <property type="match status" value="1"/>
</dbReference>
<accession>W4LQ26</accession>
<evidence type="ECO:0000256" key="6">
    <source>
        <dbReference type="ARBA" id="ARBA00023136"/>
    </source>
</evidence>
<dbReference type="HOGENOM" id="CLU_037945_1_0_7"/>
<dbReference type="EMBL" id="AZHW01000388">
    <property type="protein sequence ID" value="ETW99964.1"/>
    <property type="molecule type" value="Genomic_DNA"/>
</dbReference>
<dbReference type="InterPro" id="IPR010920">
    <property type="entry name" value="LSM_dom_sf"/>
</dbReference>
<keyword evidence="10" id="KW-1185">Reference proteome</keyword>
<evidence type="ECO:0000256" key="1">
    <source>
        <dbReference type="ARBA" id="ARBA00004651"/>
    </source>
</evidence>
<evidence type="ECO:0000259" key="8">
    <source>
        <dbReference type="Pfam" id="PF21082"/>
    </source>
</evidence>
<dbReference type="AlphaFoldDB" id="W4LQ26"/>
<comment type="caution">
    <text evidence="9">The sequence shown here is derived from an EMBL/GenBank/DDBJ whole genome shotgun (WGS) entry which is preliminary data.</text>
</comment>